<feature type="domain" description="Multidrug resistance protein MdtA-like barrel-sandwich hybrid" evidence="3">
    <location>
        <begin position="45"/>
        <end position="255"/>
    </location>
</feature>
<evidence type="ECO:0000259" key="4">
    <source>
        <dbReference type="Pfam" id="PF25963"/>
    </source>
</evidence>
<dbReference type="InterPro" id="IPR058625">
    <property type="entry name" value="MdtA-like_BSH"/>
</dbReference>
<sequence>MTRRRLLNYVGAALLLLLALAWGLHWWFNGRFLVATDNAYLRADIVTVAPRVAGYLATVEVQDNQPLKAGAVLARIDDSDYQARLQQAEAALQEAQAATRAQQARIANLVARQQQQQSLIAQAQAGVGAAEAESRRAEQQIHRQRQLARQDVSSAQQLEQAEAQSRQAAAALVAARAGWTARRQDVAILATEQQQAQARRDEVEASVAQARAQLELARIDLARTQIRSPVDGIAGQRSLRVGQYVDVGTPLLAVVPEEAYVVANFKETQVDRLRPGQPAHIEVDGLDGQVLNGTLDSFAPASGAQFALLPPDNATGNFTKIVQRMPVRIRLDPGQPRRAELRPGMSVVVTVDTRHE</sequence>
<proteinExistence type="inferred from homology"/>
<dbReference type="PANTHER" id="PTHR30386">
    <property type="entry name" value="MEMBRANE FUSION SUBUNIT OF EMRAB-TOLC MULTIDRUG EFFLUX PUMP"/>
    <property type="match status" value="1"/>
</dbReference>
<reference evidence="5 6" key="1">
    <citation type="journal article" date="2022" name="Int. J. Syst. Evol. Microbiol.">
        <title>Pseudomonas aegrilactucae sp. nov. and Pseudomonas morbosilactucae sp. nov., pathogens causing bacterial rot of lettuce in Japan.</title>
        <authorList>
            <person name="Sawada H."/>
            <person name="Fujikawa T."/>
            <person name="Satou M."/>
        </authorList>
    </citation>
    <scope>NUCLEOTIDE SEQUENCE [LARGE SCALE GENOMIC DNA]</scope>
    <source>
        <strain evidence="5 6">MAFF 302046</strain>
    </source>
</reference>
<dbReference type="Gene3D" id="2.40.50.100">
    <property type="match status" value="1"/>
</dbReference>
<evidence type="ECO:0000259" key="3">
    <source>
        <dbReference type="Pfam" id="PF25917"/>
    </source>
</evidence>
<organism evidence="5 6">
    <name type="scientific">Pseudomonas morbosilactucae</name>
    <dbReference type="NCBI Taxonomy" id="2938197"/>
    <lineage>
        <taxon>Bacteria</taxon>
        <taxon>Pseudomonadati</taxon>
        <taxon>Pseudomonadota</taxon>
        <taxon>Gammaproteobacteria</taxon>
        <taxon>Pseudomonadales</taxon>
        <taxon>Pseudomonadaceae</taxon>
        <taxon>Pseudomonas</taxon>
    </lineage>
</organism>
<accession>A0ABT0JH85</accession>
<dbReference type="InterPro" id="IPR050739">
    <property type="entry name" value="MFP"/>
</dbReference>
<name>A0ABT0JH85_9PSED</name>
<dbReference type="PANTHER" id="PTHR30386:SF24">
    <property type="entry name" value="MULTIDRUG RESISTANCE EFFLUX PUMP"/>
    <property type="match status" value="1"/>
</dbReference>
<dbReference type="PRINTS" id="PR01490">
    <property type="entry name" value="RTXTOXIND"/>
</dbReference>
<comment type="caution">
    <text evidence="5">The sequence shown here is derived from an EMBL/GenBank/DDBJ whole genome shotgun (WGS) entry which is preliminary data.</text>
</comment>
<dbReference type="RefSeq" id="WP_268262266.1">
    <property type="nucleotide sequence ID" value="NZ_JALQCX010000025.1"/>
</dbReference>
<dbReference type="EMBL" id="JALQCX010000025">
    <property type="protein sequence ID" value="MCK9815249.1"/>
    <property type="molecule type" value="Genomic_DNA"/>
</dbReference>
<evidence type="ECO:0000313" key="5">
    <source>
        <dbReference type="EMBL" id="MCK9815249.1"/>
    </source>
</evidence>
<evidence type="ECO:0000313" key="6">
    <source>
        <dbReference type="Proteomes" id="UP001155163"/>
    </source>
</evidence>
<dbReference type="Pfam" id="PF25963">
    <property type="entry name" value="Beta-barrel_AAEA"/>
    <property type="match status" value="1"/>
</dbReference>
<protein>
    <submittedName>
        <fullName evidence="5">HlyD family secretion protein</fullName>
    </submittedName>
</protein>
<keyword evidence="6" id="KW-1185">Reference proteome</keyword>
<dbReference type="Gene3D" id="2.40.30.170">
    <property type="match status" value="1"/>
</dbReference>
<gene>
    <name evidence="5" type="ORF">M1B35_14195</name>
</gene>
<dbReference type="Proteomes" id="UP001155163">
    <property type="component" value="Unassembled WGS sequence"/>
</dbReference>
<reference evidence="5 6" key="2">
    <citation type="journal article" date="2023" name="Plant Pathol.">
        <title>Dismantling and reorganizing Pseudomonas marginalis sensu#lato.</title>
        <authorList>
            <person name="Sawada H."/>
            <person name="Fujikawa T."/>
            <person name="Satou M."/>
        </authorList>
    </citation>
    <scope>NUCLEOTIDE SEQUENCE [LARGE SCALE GENOMIC DNA]</scope>
    <source>
        <strain evidence="5 6">MAFF 302046</strain>
    </source>
</reference>
<dbReference type="InterPro" id="IPR058634">
    <property type="entry name" value="AaeA-lik-b-barrel"/>
</dbReference>
<evidence type="ECO:0000256" key="2">
    <source>
        <dbReference type="SAM" id="Coils"/>
    </source>
</evidence>
<feature type="coiled-coil region" evidence="2">
    <location>
        <begin position="78"/>
        <end position="147"/>
    </location>
</feature>
<dbReference type="Pfam" id="PF25917">
    <property type="entry name" value="BSH_RND"/>
    <property type="match status" value="1"/>
</dbReference>
<feature type="domain" description="p-hydroxybenzoic acid efflux pump subunit AaeA-like beta-barrel" evidence="4">
    <location>
        <begin position="260"/>
        <end position="351"/>
    </location>
</feature>
<comment type="similarity">
    <text evidence="1">Belongs to the membrane fusion protein (MFP) (TC 8.A.1) family.</text>
</comment>
<dbReference type="SUPFAM" id="SSF111369">
    <property type="entry name" value="HlyD-like secretion proteins"/>
    <property type="match status" value="2"/>
</dbReference>
<feature type="coiled-coil region" evidence="2">
    <location>
        <begin position="193"/>
        <end position="227"/>
    </location>
</feature>
<evidence type="ECO:0000256" key="1">
    <source>
        <dbReference type="ARBA" id="ARBA00009477"/>
    </source>
</evidence>
<keyword evidence="2" id="KW-0175">Coiled coil</keyword>